<accession>A0A9P8QEG3</accession>
<evidence type="ECO:0000313" key="2">
    <source>
        <dbReference type="Proteomes" id="UP000774326"/>
    </source>
</evidence>
<comment type="caution">
    <text evidence="1">The sequence shown here is derived from an EMBL/GenBank/DDBJ whole genome shotgun (WGS) entry which is preliminary data.</text>
</comment>
<dbReference type="Proteomes" id="UP000774326">
    <property type="component" value="Unassembled WGS sequence"/>
</dbReference>
<dbReference type="AlphaFoldDB" id="A0A9P8QEG3"/>
<keyword evidence="2" id="KW-1185">Reference proteome</keyword>
<proteinExistence type="predicted"/>
<dbReference type="EMBL" id="JAEUBG010000056">
    <property type="protein sequence ID" value="KAH3688927.1"/>
    <property type="molecule type" value="Genomic_DNA"/>
</dbReference>
<evidence type="ECO:0000313" key="1">
    <source>
        <dbReference type="EMBL" id="KAH3688927.1"/>
    </source>
</evidence>
<reference evidence="1" key="1">
    <citation type="journal article" date="2021" name="Open Biol.">
        <title>Shared evolutionary footprints suggest mitochondrial oxidative damage underlies multiple complex I losses in fungi.</title>
        <authorList>
            <person name="Schikora-Tamarit M.A."/>
            <person name="Marcet-Houben M."/>
            <person name="Nosek J."/>
            <person name="Gabaldon T."/>
        </authorList>
    </citation>
    <scope>NUCLEOTIDE SEQUENCE</scope>
    <source>
        <strain evidence="1">CBS2887</strain>
    </source>
</reference>
<protein>
    <submittedName>
        <fullName evidence="1">Uncharacterized protein</fullName>
    </submittedName>
</protein>
<gene>
    <name evidence="1" type="ORF">WICPIJ_000100</name>
</gene>
<sequence length="185" mass="18608">MPTVQDGQPVELVRIAVAVVAGDVELAFVVESVESELLGSKHLESLASEPVGVDSDTWQCYLDPKPCGNKGKGGALAGVERPKAVAEGALYGLAMAGPAKAGFGVAGVEVLDLELAADGLLLVGTGVVIGNSSKKEDCFFLMAGDGAPAATPPGVDLPLRFIADGCFCKTAFGAYGLFTAPVGGA</sequence>
<organism evidence="1 2">
    <name type="scientific">Wickerhamomyces pijperi</name>
    <name type="common">Yeast</name>
    <name type="synonym">Pichia pijperi</name>
    <dbReference type="NCBI Taxonomy" id="599730"/>
    <lineage>
        <taxon>Eukaryota</taxon>
        <taxon>Fungi</taxon>
        <taxon>Dikarya</taxon>
        <taxon>Ascomycota</taxon>
        <taxon>Saccharomycotina</taxon>
        <taxon>Saccharomycetes</taxon>
        <taxon>Phaffomycetales</taxon>
        <taxon>Wickerhamomycetaceae</taxon>
        <taxon>Wickerhamomyces</taxon>
    </lineage>
</organism>
<reference evidence="1" key="2">
    <citation type="submission" date="2021-01" db="EMBL/GenBank/DDBJ databases">
        <authorList>
            <person name="Schikora-Tamarit M.A."/>
        </authorList>
    </citation>
    <scope>NUCLEOTIDE SEQUENCE</scope>
    <source>
        <strain evidence="1">CBS2887</strain>
    </source>
</reference>
<name>A0A9P8QEG3_WICPI</name>